<dbReference type="Proteomes" id="UP000469558">
    <property type="component" value="Unassembled WGS sequence"/>
</dbReference>
<comment type="subcellular location">
    <subcellularLocation>
        <location evidence="1">Membrane</location>
        <topology evidence="1">Multi-pass membrane protein</topology>
    </subcellularLocation>
</comment>
<feature type="transmembrane region" description="Helical" evidence="7">
    <location>
        <begin position="207"/>
        <end position="231"/>
    </location>
</feature>
<protein>
    <submittedName>
        <fullName evidence="8">Putative membrane-bound O-acyltransferase</fullName>
    </submittedName>
</protein>
<organism evidence="8 9">
    <name type="scientific">Lachnellula suecica</name>
    <dbReference type="NCBI Taxonomy" id="602035"/>
    <lineage>
        <taxon>Eukaryota</taxon>
        <taxon>Fungi</taxon>
        <taxon>Dikarya</taxon>
        <taxon>Ascomycota</taxon>
        <taxon>Pezizomycotina</taxon>
        <taxon>Leotiomycetes</taxon>
        <taxon>Helotiales</taxon>
        <taxon>Lachnaceae</taxon>
        <taxon>Lachnellula</taxon>
    </lineage>
</organism>
<evidence type="ECO:0000256" key="4">
    <source>
        <dbReference type="ARBA" id="ARBA00022989"/>
    </source>
</evidence>
<dbReference type="GO" id="GO:0008374">
    <property type="term" value="F:O-acyltransferase activity"/>
    <property type="evidence" value="ECO:0007669"/>
    <property type="project" value="TreeGrafter"/>
</dbReference>
<feature type="transmembrane region" description="Helical" evidence="7">
    <location>
        <begin position="75"/>
        <end position="93"/>
    </location>
</feature>
<evidence type="ECO:0000256" key="5">
    <source>
        <dbReference type="ARBA" id="ARBA00023136"/>
    </source>
</evidence>
<dbReference type="GO" id="GO:0006506">
    <property type="term" value="P:GPI anchor biosynthetic process"/>
    <property type="evidence" value="ECO:0007669"/>
    <property type="project" value="TreeGrafter"/>
</dbReference>
<dbReference type="OrthoDB" id="420606at2759"/>
<dbReference type="EMBL" id="QGMK01001018">
    <property type="protein sequence ID" value="TVY75559.1"/>
    <property type="molecule type" value="Genomic_DNA"/>
</dbReference>
<dbReference type="GO" id="GO:0016020">
    <property type="term" value="C:membrane"/>
    <property type="evidence" value="ECO:0007669"/>
    <property type="project" value="UniProtKB-SubCell"/>
</dbReference>
<keyword evidence="9" id="KW-1185">Reference proteome</keyword>
<dbReference type="AlphaFoldDB" id="A0A8T9C1B7"/>
<dbReference type="Pfam" id="PF03062">
    <property type="entry name" value="MBOAT"/>
    <property type="match status" value="1"/>
</dbReference>
<reference evidence="8 9" key="1">
    <citation type="submission" date="2018-05" db="EMBL/GenBank/DDBJ databases">
        <title>Genome sequencing and assembly of the regulated plant pathogen Lachnellula willkommii and related sister species for the development of diagnostic species identification markers.</title>
        <authorList>
            <person name="Giroux E."/>
            <person name="Bilodeau G."/>
        </authorList>
    </citation>
    <scope>NUCLEOTIDE SEQUENCE [LARGE SCALE GENOMIC DNA]</scope>
    <source>
        <strain evidence="8 9">CBS 268.59</strain>
    </source>
</reference>
<name>A0A8T9C1B7_9HELO</name>
<dbReference type="GO" id="GO:0005783">
    <property type="term" value="C:endoplasmic reticulum"/>
    <property type="evidence" value="ECO:0007669"/>
    <property type="project" value="TreeGrafter"/>
</dbReference>
<keyword evidence="4 7" id="KW-1133">Transmembrane helix</keyword>
<proteinExistence type="inferred from homology"/>
<dbReference type="PANTHER" id="PTHR13285:SF18">
    <property type="entry name" value="PROTEIN-CYSTEINE N-PALMITOYLTRANSFERASE RASP"/>
    <property type="match status" value="1"/>
</dbReference>
<evidence type="ECO:0000256" key="7">
    <source>
        <dbReference type="SAM" id="Phobius"/>
    </source>
</evidence>
<dbReference type="InterPro" id="IPR004299">
    <property type="entry name" value="MBOAT_fam"/>
</dbReference>
<dbReference type="InterPro" id="IPR051085">
    <property type="entry name" value="MB_O-acyltransferase"/>
</dbReference>
<evidence type="ECO:0000256" key="2">
    <source>
        <dbReference type="ARBA" id="ARBA00010323"/>
    </source>
</evidence>
<evidence type="ECO:0000313" key="8">
    <source>
        <dbReference type="EMBL" id="TVY75559.1"/>
    </source>
</evidence>
<feature type="region of interest" description="Disordered" evidence="6">
    <location>
        <begin position="32"/>
        <end position="64"/>
    </location>
</feature>
<evidence type="ECO:0000313" key="9">
    <source>
        <dbReference type="Proteomes" id="UP000469558"/>
    </source>
</evidence>
<evidence type="ECO:0000256" key="3">
    <source>
        <dbReference type="ARBA" id="ARBA00022692"/>
    </source>
</evidence>
<keyword evidence="3 7" id="KW-0812">Transmembrane</keyword>
<keyword evidence="5 7" id="KW-0472">Membrane</keyword>
<sequence>MSIFSYTRSIYALDTIDTRFTSSSNTPYKTVVDARSDSATSGSKRDDSKPGVGVKTDRHGRPVAQPSKWNTPEFYVYYFVFLTIVPYMFWIAYDVSRRSCPANSIKDRELTLNQHRIRITRNTNLFCLKGGYWAVKLQDLSDAQYYNFRKNIPYLSLLLIFHPILRKLYNTIRPLPARIGSPKPNGSTYISAAEGEAHLEQRASFDFGWALIFLAALHGFSAIKVLLILYANFSLATRLPRKFVPVATWVFNIAILFANELSDGYKFAKMAVYLWPVESGVLDPGNALHGWGIWFDSYGGIISRWEILFNITVLRMISYNLDYYWSLDERGGNILEKKQLDPANLSERDRVSIPAASKDFNFRNYIGYTVYGPLYLTGPILTFNDYISQLKYPPLQSKHPAQ</sequence>
<evidence type="ECO:0000256" key="1">
    <source>
        <dbReference type="ARBA" id="ARBA00004141"/>
    </source>
</evidence>
<dbReference type="PANTHER" id="PTHR13285">
    <property type="entry name" value="ACYLTRANSFERASE"/>
    <property type="match status" value="1"/>
</dbReference>
<gene>
    <name evidence="8" type="ORF">LSUE1_G006885</name>
</gene>
<feature type="transmembrane region" description="Helical" evidence="7">
    <location>
        <begin position="243"/>
        <end position="261"/>
    </location>
</feature>
<feature type="compositionally biased region" description="Basic and acidic residues" evidence="6">
    <location>
        <begin position="43"/>
        <end position="60"/>
    </location>
</feature>
<evidence type="ECO:0000256" key="6">
    <source>
        <dbReference type="SAM" id="MobiDB-lite"/>
    </source>
</evidence>
<accession>A0A8T9C1B7</accession>
<comment type="caution">
    <text evidence="8">The sequence shown here is derived from an EMBL/GenBank/DDBJ whole genome shotgun (WGS) entry which is preliminary data.</text>
</comment>
<comment type="similarity">
    <text evidence="2">Belongs to the membrane-bound acyltransferase family.</text>
</comment>